<dbReference type="Pfam" id="PF05638">
    <property type="entry name" value="T6SS_HCP"/>
    <property type="match status" value="1"/>
</dbReference>
<gene>
    <name evidence="1" type="ORF">IV02_12875</name>
</gene>
<reference evidence="1 2" key="1">
    <citation type="submission" date="2014-07" db="EMBL/GenBank/DDBJ databases">
        <title>Draft Genome Sequences of Environmental Pseudomonas syringae strains.</title>
        <authorList>
            <person name="Baltrus D.A."/>
            <person name="Berge O."/>
            <person name="Morris C."/>
        </authorList>
    </citation>
    <scope>NUCLEOTIDE SEQUENCE [LARGE SCALE GENOMIC DNA]</scope>
    <source>
        <strain evidence="1 2">CEB003</strain>
    </source>
</reference>
<dbReference type="SUPFAM" id="SSF141452">
    <property type="entry name" value="Hcp1-like"/>
    <property type="match status" value="1"/>
</dbReference>
<name>A0A085V7Q9_PSESX</name>
<dbReference type="Proteomes" id="UP000028643">
    <property type="component" value="Unassembled WGS sequence"/>
</dbReference>
<dbReference type="InterPro" id="IPR052947">
    <property type="entry name" value="T6SS_Hcp1_domain"/>
</dbReference>
<comment type="caution">
    <text evidence="1">The sequence shown here is derived from an EMBL/GenBank/DDBJ whole genome shotgun (WGS) entry which is preliminary data.</text>
</comment>
<protein>
    <submittedName>
        <fullName evidence="1">Type VI secretion protein</fullName>
    </submittedName>
</protein>
<dbReference type="PANTHER" id="PTHR34319">
    <property type="entry name" value="MAJOR EXPORTED PROTEIN"/>
    <property type="match status" value="1"/>
</dbReference>
<accession>A0A085V7Q9</accession>
<dbReference type="PANTHER" id="PTHR34319:SF6">
    <property type="entry name" value="MAJOR EXPORTED PROTEIN"/>
    <property type="match status" value="1"/>
</dbReference>
<evidence type="ECO:0000313" key="1">
    <source>
        <dbReference type="EMBL" id="KFE51472.1"/>
    </source>
</evidence>
<dbReference type="InterPro" id="IPR008514">
    <property type="entry name" value="T6SS_Hcp"/>
</dbReference>
<sequence>MPIPCYLTIKGKTQGLISAGALSEDSVGAAWKRGHEDQILVQSFEHGIAVPGGAGSGHRMHKPLIILKDIDKSSPLINAALCDGEVLTLCRLEFFRAAATGEVHFYTMELKNAVIIGADAYMHDCRDPKFAHSNPMEKVRFSYQEITWKHETGRTIASDEWRSGAQA</sequence>
<dbReference type="InterPro" id="IPR036624">
    <property type="entry name" value="Hcp1-lik_sf"/>
</dbReference>
<proteinExistence type="predicted"/>
<dbReference type="PATRIC" id="fig|317.174.peg.2645"/>
<organism evidence="1 2">
    <name type="scientific">Pseudomonas syringae</name>
    <dbReference type="NCBI Taxonomy" id="317"/>
    <lineage>
        <taxon>Bacteria</taxon>
        <taxon>Pseudomonadati</taxon>
        <taxon>Pseudomonadota</taxon>
        <taxon>Gammaproteobacteria</taxon>
        <taxon>Pseudomonadales</taxon>
        <taxon>Pseudomonadaceae</taxon>
        <taxon>Pseudomonas</taxon>
    </lineage>
</organism>
<dbReference type="NCBIfam" id="TIGR03344">
    <property type="entry name" value="VI_effect_Hcp1"/>
    <property type="match status" value="1"/>
</dbReference>
<dbReference type="EMBL" id="JPQT01000104">
    <property type="protein sequence ID" value="KFE51472.1"/>
    <property type="molecule type" value="Genomic_DNA"/>
</dbReference>
<dbReference type="AlphaFoldDB" id="A0A085V7Q9"/>
<dbReference type="Gene3D" id="2.30.110.20">
    <property type="entry name" value="Hcp1-like"/>
    <property type="match status" value="1"/>
</dbReference>
<dbReference type="RefSeq" id="WP_047575244.1">
    <property type="nucleotide sequence ID" value="NZ_JPQT01000104.1"/>
</dbReference>
<evidence type="ECO:0000313" key="2">
    <source>
        <dbReference type="Proteomes" id="UP000028643"/>
    </source>
</evidence>